<evidence type="ECO:0000256" key="6">
    <source>
        <dbReference type="SAM" id="MobiDB-lite"/>
    </source>
</evidence>
<evidence type="ECO:0000259" key="8">
    <source>
        <dbReference type="SMART" id="SM01332"/>
    </source>
</evidence>
<feature type="compositionally biased region" description="Polar residues" evidence="6">
    <location>
        <begin position="574"/>
        <end position="583"/>
    </location>
</feature>
<gene>
    <name evidence="9" type="ORF">OVA965_LOCUS4636</name>
    <name evidence="10" type="ORF">TMI583_LOCUS4637</name>
</gene>
<evidence type="ECO:0000256" key="5">
    <source>
        <dbReference type="RuleBase" id="RU000383"/>
    </source>
</evidence>
<comment type="similarity">
    <text evidence="5">Belongs to the cyclin family.</text>
</comment>
<evidence type="ECO:0000256" key="2">
    <source>
        <dbReference type="ARBA" id="ARBA00022776"/>
    </source>
</evidence>
<evidence type="ECO:0000313" key="9">
    <source>
        <dbReference type="EMBL" id="CAF0800822.1"/>
    </source>
</evidence>
<evidence type="ECO:0000259" key="7">
    <source>
        <dbReference type="SMART" id="SM00385"/>
    </source>
</evidence>
<dbReference type="Gene3D" id="1.10.472.10">
    <property type="entry name" value="Cyclin-like"/>
    <property type="match status" value="2"/>
</dbReference>
<dbReference type="Pfam" id="PF00134">
    <property type="entry name" value="Cyclin_N"/>
    <property type="match status" value="1"/>
</dbReference>
<dbReference type="InterPro" id="IPR013763">
    <property type="entry name" value="Cyclin-like_dom"/>
</dbReference>
<keyword evidence="4" id="KW-0131">Cell cycle</keyword>
<dbReference type="InterPro" id="IPR039361">
    <property type="entry name" value="Cyclin"/>
</dbReference>
<evidence type="ECO:0000313" key="11">
    <source>
        <dbReference type="Proteomes" id="UP000682733"/>
    </source>
</evidence>
<feature type="domain" description="Cyclin-like" evidence="7">
    <location>
        <begin position="248"/>
        <end position="344"/>
    </location>
</feature>
<dbReference type="InterPro" id="IPR004367">
    <property type="entry name" value="Cyclin_C-dom"/>
</dbReference>
<dbReference type="AlphaFoldDB" id="A0A8S2H6C9"/>
<dbReference type="SUPFAM" id="SSF47954">
    <property type="entry name" value="Cyclin-like"/>
    <property type="match status" value="2"/>
</dbReference>
<dbReference type="Proteomes" id="UP000682733">
    <property type="component" value="Unassembled WGS sequence"/>
</dbReference>
<dbReference type="SMART" id="SM00385">
    <property type="entry name" value="CYCLIN"/>
    <property type="match status" value="2"/>
</dbReference>
<feature type="domain" description="Cyclin C-terminal" evidence="8">
    <location>
        <begin position="353"/>
        <end position="481"/>
    </location>
</feature>
<dbReference type="Proteomes" id="UP000677228">
    <property type="component" value="Unassembled WGS sequence"/>
</dbReference>
<dbReference type="EMBL" id="CAJNOK010001236">
    <property type="protein sequence ID" value="CAF0800822.1"/>
    <property type="molecule type" value="Genomic_DNA"/>
</dbReference>
<evidence type="ECO:0000313" key="10">
    <source>
        <dbReference type="EMBL" id="CAF3584206.1"/>
    </source>
</evidence>
<feature type="compositionally biased region" description="Polar residues" evidence="6">
    <location>
        <begin position="616"/>
        <end position="630"/>
    </location>
</feature>
<feature type="compositionally biased region" description="Polar residues" evidence="6">
    <location>
        <begin position="516"/>
        <end position="534"/>
    </location>
</feature>
<dbReference type="SMART" id="SM01332">
    <property type="entry name" value="Cyclin_C"/>
    <property type="match status" value="1"/>
</dbReference>
<keyword evidence="1" id="KW-0132">Cell division</keyword>
<reference evidence="10" key="1">
    <citation type="submission" date="2021-02" db="EMBL/GenBank/DDBJ databases">
        <authorList>
            <person name="Nowell W R."/>
        </authorList>
    </citation>
    <scope>NUCLEOTIDE SEQUENCE</scope>
</reference>
<dbReference type="InterPro" id="IPR036915">
    <property type="entry name" value="Cyclin-like_sf"/>
</dbReference>
<evidence type="ECO:0000256" key="1">
    <source>
        <dbReference type="ARBA" id="ARBA00022618"/>
    </source>
</evidence>
<sequence length="695" mass="78855">MPSTSTRPTKASLLRQSKIRLSLHSAPFAYQKSLKQITNMYSHKQEQLNISECTLNVKQQQQKKAGSGVMKNAVFKHRSVQKLAVIMSESSRENSTKESEMLKQVIVSSLTETVKNLEIAVDNQENKPPEQRRALKQRVIPSSKLKAMIMEEEASTASIIIIKQLKIVIIEPPSTSDNDFNDELDEDEYRINGEIYVMNYIRDIMNLLYALESHYQIDNSYLQVTSTRTTIPSKTWKMTLKHRTILVEWLIQLFYCRFHLSQDSLHVCMQLLDRYLQYCSSPSVAAQTTNVLKQKNLQLIGVATLLLATKVEETHHPSVDDLIFLTDNAYTGDQLKAMERKILQDLSFELNRPTSLQFLRRYSFVSSASDEQHSIGKYLIDLALLDYHCMNYKPSLIAASATYIARYLLTYKANESFDYYCPEELRTMTPYKTYEHLTCGIRTLSTLLLKASSKTNIGEYSLLFKKYEHENLSNASAFCVKQQNLIQKLLYLYLNMADSSEKTLDQRALEIRNAMADSQSSELNENNLQDSSSDAELFDSDLGEDNALKKDDDDESIATPKTSRSASENDENENIAQSASSKANTDEVSKRETSTENTDIINVNPYNAAEHRDDNQQTTLSNETKSTQNKTIKQAVKANFISSSSSSSSSSSESGFEHVKRLEVEEHASNNENQHEVSLVSLLNAAITKMIELLA</sequence>
<organism evidence="10 11">
    <name type="scientific">Didymodactylos carnosus</name>
    <dbReference type="NCBI Taxonomy" id="1234261"/>
    <lineage>
        <taxon>Eukaryota</taxon>
        <taxon>Metazoa</taxon>
        <taxon>Spiralia</taxon>
        <taxon>Gnathifera</taxon>
        <taxon>Rotifera</taxon>
        <taxon>Eurotatoria</taxon>
        <taxon>Bdelloidea</taxon>
        <taxon>Philodinida</taxon>
        <taxon>Philodinidae</taxon>
        <taxon>Didymodactylos</taxon>
    </lineage>
</organism>
<accession>A0A8S2H6C9</accession>
<comment type="caution">
    <text evidence="10">The sequence shown here is derived from an EMBL/GenBank/DDBJ whole genome shotgun (WGS) entry which is preliminary data.</text>
</comment>
<keyword evidence="3 5" id="KW-0195">Cyclin</keyword>
<name>A0A8S2H6C9_9BILA</name>
<keyword evidence="2" id="KW-0498">Mitosis</keyword>
<dbReference type="PANTHER" id="PTHR10177">
    <property type="entry name" value="CYCLINS"/>
    <property type="match status" value="1"/>
</dbReference>
<dbReference type="InterPro" id="IPR006671">
    <property type="entry name" value="Cyclin_N"/>
</dbReference>
<proteinExistence type="inferred from homology"/>
<feature type="compositionally biased region" description="Basic and acidic residues" evidence="6">
    <location>
        <begin position="584"/>
        <end position="594"/>
    </location>
</feature>
<feature type="domain" description="Cyclin-like" evidence="7">
    <location>
        <begin position="357"/>
        <end position="440"/>
    </location>
</feature>
<dbReference type="EMBL" id="CAJOBA010001237">
    <property type="protein sequence ID" value="CAF3584206.1"/>
    <property type="molecule type" value="Genomic_DNA"/>
</dbReference>
<protein>
    <submittedName>
        <fullName evidence="10">Uncharacterized protein</fullName>
    </submittedName>
</protein>
<evidence type="ECO:0000256" key="4">
    <source>
        <dbReference type="ARBA" id="ARBA00023306"/>
    </source>
</evidence>
<feature type="region of interest" description="Disordered" evidence="6">
    <location>
        <begin position="516"/>
        <end position="630"/>
    </location>
</feature>
<evidence type="ECO:0000256" key="3">
    <source>
        <dbReference type="ARBA" id="ARBA00023127"/>
    </source>
</evidence>
<feature type="compositionally biased region" description="Polar residues" evidence="6">
    <location>
        <begin position="595"/>
        <end position="605"/>
    </location>
</feature>
<dbReference type="GO" id="GO:0051301">
    <property type="term" value="P:cell division"/>
    <property type="evidence" value="ECO:0007669"/>
    <property type="project" value="UniProtKB-KW"/>
</dbReference>
<dbReference type="FunFam" id="1.10.472.10:FF:000001">
    <property type="entry name" value="G2/mitotic-specific cyclin"/>
    <property type="match status" value="1"/>
</dbReference>
<dbReference type="Pfam" id="PF02984">
    <property type="entry name" value="Cyclin_C"/>
    <property type="match status" value="1"/>
</dbReference>